<evidence type="ECO:0000313" key="1">
    <source>
        <dbReference type="EMBL" id="GAI63944.1"/>
    </source>
</evidence>
<dbReference type="AlphaFoldDB" id="X1S846"/>
<accession>X1S846</accession>
<proteinExistence type="predicted"/>
<dbReference type="EMBL" id="BARW01001797">
    <property type="protein sequence ID" value="GAI63944.1"/>
    <property type="molecule type" value="Genomic_DNA"/>
</dbReference>
<dbReference type="InterPro" id="IPR029044">
    <property type="entry name" value="Nucleotide-diphossugar_trans"/>
</dbReference>
<sequence>MKIAIITVWYNEQALAPFFLKHYSYVDNIFLYLDRDTNDNTLNICKSFPNVIIGDIRFPNGYDSVDHTNKINASIKELKGRYNWVYSVDSDELIFPPKEYKNA</sequence>
<evidence type="ECO:0008006" key="2">
    <source>
        <dbReference type="Google" id="ProtNLM"/>
    </source>
</evidence>
<organism evidence="1">
    <name type="scientific">marine sediment metagenome</name>
    <dbReference type="NCBI Taxonomy" id="412755"/>
    <lineage>
        <taxon>unclassified sequences</taxon>
        <taxon>metagenomes</taxon>
        <taxon>ecological metagenomes</taxon>
    </lineage>
</organism>
<feature type="non-terminal residue" evidence="1">
    <location>
        <position position="103"/>
    </location>
</feature>
<gene>
    <name evidence="1" type="ORF">S12H4_05426</name>
</gene>
<dbReference type="SUPFAM" id="SSF53448">
    <property type="entry name" value="Nucleotide-diphospho-sugar transferases"/>
    <property type="match status" value="1"/>
</dbReference>
<protein>
    <recommendedName>
        <fullName evidence="2">Glycosyltransferase 2-like domain-containing protein</fullName>
    </recommendedName>
</protein>
<dbReference type="Pfam" id="PF13704">
    <property type="entry name" value="Glyco_tranf_2_4"/>
    <property type="match status" value="1"/>
</dbReference>
<reference evidence="1" key="1">
    <citation type="journal article" date="2014" name="Front. Microbiol.">
        <title>High frequency of phylogenetically diverse reductive dehalogenase-homologous genes in deep subseafloor sedimentary metagenomes.</title>
        <authorList>
            <person name="Kawai M."/>
            <person name="Futagami T."/>
            <person name="Toyoda A."/>
            <person name="Takaki Y."/>
            <person name="Nishi S."/>
            <person name="Hori S."/>
            <person name="Arai W."/>
            <person name="Tsubouchi T."/>
            <person name="Morono Y."/>
            <person name="Uchiyama I."/>
            <person name="Ito T."/>
            <person name="Fujiyama A."/>
            <person name="Inagaki F."/>
            <person name="Takami H."/>
        </authorList>
    </citation>
    <scope>NUCLEOTIDE SEQUENCE</scope>
    <source>
        <strain evidence="1">Expedition CK06-06</strain>
    </source>
</reference>
<comment type="caution">
    <text evidence="1">The sequence shown here is derived from an EMBL/GenBank/DDBJ whole genome shotgun (WGS) entry which is preliminary data.</text>
</comment>
<name>X1S846_9ZZZZ</name>